<dbReference type="PANTHER" id="PTHR10566">
    <property type="entry name" value="CHAPERONE-ACTIVITY OF BC1 COMPLEX CABC1 -RELATED"/>
    <property type="match status" value="1"/>
</dbReference>
<comment type="similarity">
    <text evidence="1">Belongs to the protein kinase superfamily. ADCK protein kinase family.</text>
</comment>
<accession>A0A0F6W098</accession>
<dbReference type="SUPFAM" id="SSF56112">
    <property type="entry name" value="Protein kinase-like (PK-like)"/>
    <property type="match status" value="1"/>
</dbReference>
<evidence type="ECO:0000256" key="1">
    <source>
        <dbReference type="ARBA" id="ARBA00009670"/>
    </source>
</evidence>
<name>A0A0F6W098_9BACT</name>
<dbReference type="Proteomes" id="UP000034883">
    <property type="component" value="Chromosome"/>
</dbReference>
<dbReference type="CDD" id="cd05121">
    <property type="entry name" value="ABC1_ADCK3-like"/>
    <property type="match status" value="1"/>
</dbReference>
<organism evidence="3 4">
    <name type="scientific">Sandaracinus amylolyticus</name>
    <dbReference type="NCBI Taxonomy" id="927083"/>
    <lineage>
        <taxon>Bacteria</taxon>
        <taxon>Pseudomonadati</taxon>
        <taxon>Myxococcota</taxon>
        <taxon>Polyangia</taxon>
        <taxon>Polyangiales</taxon>
        <taxon>Sandaracinaceae</taxon>
        <taxon>Sandaracinus</taxon>
    </lineage>
</organism>
<evidence type="ECO:0000313" key="4">
    <source>
        <dbReference type="Proteomes" id="UP000034883"/>
    </source>
</evidence>
<dbReference type="InterPro" id="IPR004147">
    <property type="entry name" value="ABC1_dom"/>
</dbReference>
<gene>
    <name evidence="3" type="ORF">DB32_001310</name>
</gene>
<evidence type="ECO:0000313" key="3">
    <source>
        <dbReference type="EMBL" id="AKF04161.1"/>
    </source>
</evidence>
<keyword evidence="4" id="KW-1185">Reference proteome</keyword>
<dbReference type="InterPro" id="IPR011009">
    <property type="entry name" value="Kinase-like_dom_sf"/>
</dbReference>
<dbReference type="KEGG" id="samy:DB32_001310"/>
<dbReference type="GO" id="GO:0004497">
    <property type="term" value="F:monooxygenase activity"/>
    <property type="evidence" value="ECO:0007669"/>
    <property type="project" value="UniProtKB-KW"/>
</dbReference>
<protein>
    <submittedName>
        <fullName evidence="3">Ubiquinone biosynthesis monooxygenase UbiB</fullName>
    </submittedName>
</protein>
<dbReference type="PANTHER" id="PTHR10566:SF113">
    <property type="entry name" value="PROTEIN ACTIVITY OF BC1 COMPLEX KINASE 7, CHLOROPLASTIC"/>
    <property type="match status" value="1"/>
</dbReference>
<sequence>MSILAVSSAVPDRDPNDVASLAPDTLSALPRPSALQVLARFFVVSGILVWFSLRRVVGAITRSLDGPTAMRLAFERLGPIYVKLGQLVASGEALFPERYSEAFRTLLDRVPPFPFDEVERIVREDLGKGTSELFAELDPKPLAAASIAQVHAAKLADGREIVVKVQRPGIGALAAADVAIMRFFAWIATKLSRLARNSNVIAFVDDFAINLAQELDFRREAQRMRDFNQVMREMGNEITAAPVVLDELTHARVLTMERFRGWRIDDVQAVRATGYDAEERLLQGIRAWFQTLILRGFFHGDVHAGNFMLLEDGRIGFLDFGIVGSFGPQFRQGVLEYVLGFQSRDWNRVAEAMLAMETVPPGVTVDREALVMDLEVTFAPMIDPEEGFKLRDLVPGLVRSSRRHGLRLPRDLVLVTKQLVYLDRYSRAYGGAKMNVLTDQRLTNLIMQDMFAAMFARGS</sequence>
<keyword evidence="3" id="KW-0830">Ubiquinone</keyword>
<dbReference type="EMBL" id="CP011125">
    <property type="protein sequence ID" value="AKF04161.1"/>
    <property type="molecule type" value="Genomic_DNA"/>
</dbReference>
<keyword evidence="3" id="KW-0560">Oxidoreductase</keyword>
<dbReference type="Pfam" id="PF03109">
    <property type="entry name" value="ABC1"/>
    <property type="match status" value="1"/>
</dbReference>
<proteinExistence type="inferred from homology"/>
<keyword evidence="3" id="KW-0503">Monooxygenase</keyword>
<evidence type="ECO:0000259" key="2">
    <source>
        <dbReference type="Pfam" id="PF03109"/>
    </source>
</evidence>
<dbReference type="AlphaFoldDB" id="A0A0F6W098"/>
<reference evidence="3 4" key="1">
    <citation type="submission" date="2015-03" db="EMBL/GenBank/DDBJ databases">
        <title>Genome assembly of Sandaracinus amylolyticus DSM 53668.</title>
        <authorList>
            <person name="Sharma G."/>
            <person name="Subramanian S."/>
        </authorList>
    </citation>
    <scope>NUCLEOTIDE SEQUENCE [LARGE SCALE GENOMIC DNA]</scope>
    <source>
        <strain evidence="3 4">DSM 53668</strain>
    </source>
</reference>
<dbReference type="InterPro" id="IPR050154">
    <property type="entry name" value="UbiB_kinase"/>
</dbReference>
<feature type="domain" description="ABC1 atypical kinase-like" evidence="2">
    <location>
        <begin position="106"/>
        <end position="352"/>
    </location>
</feature>
<dbReference type="STRING" id="927083.DB32_001310"/>